<gene>
    <name evidence="3" type="ordered locus">Spirs_1585</name>
</gene>
<dbReference type="EMBL" id="CP002116">
    <property type="protein sequence ID" value="ADK80712.1"/>
    <property type="molecule type" value="Genomic_DNA"/>
</dbReference>
<feature type="transmembrane region" description="Helical" evidence="2">
    <location>
        <begin position="7"/>
        <end position="30"/>
    </location>
</feature>
<keyword evidence="2" id="KW-0812">Transmembrane</keyword>
<dbReference type="HOGENOM" id="CLU_1342565_0_0_12"/>
<dbReference type="KEGG" id="ssm:Spirs_1585"/>
<feature type="compositionally biased region" description="Acidic residues" evidence="1">
    <location>
        <begin position="111"/>
        <end position="145"/>
    </location>
</feature>
<keyword evidence="2" id="KW-1133">Transmembrane helix</keyword>
<dbReference type="OrthoDB" id="9830465at2"/>
<dbReference type="RefSeq" id="WP_013254176.1">
    <property type="nucleotide sequence ID" value="NC_014364.1"/>
</dbReference>
<feature type="region of interest" description="Disordered" evidence="1">
    <location>
        <begin position="68"/>
        <end position="184"/>
    </location>
</feature>
<name>E1R5U7_SEDSS</name>
<organism evidence="3 4">
    <name type="scientific">Sediminispirochaeta smaragdinae (strain DSM 11293 / JCM 15392 / SEBR 4228)</name>
    <name type="common">Spirochaeta smaragdinae</name>
    <dbReference type="NCBI Taxonomy" id="573413"/>
    <lineage>
        <taxon>Bacteria</taxon>
        <taxon>Pseudomonadati</taxon>
        <taxon>Spirochaetota</taxon>
        <taxon>Spirochaetia</taxon>
        <taxon>Spirochaetales</taxon>
        <taxon>Spirochaetaceae</taxon>
        <taxon>Sediminispirochaeta</taxon>
    </lineage>
</organism>
<proteinExistence type="predicted"/>
<accession>E1R5U7</accession>
<feature type="transmembrane region" description="Helical" evidence="2">
    <location>
        <begin position="36"/>
        <end position="54"/>
    </location>
</feature>
<feature type="compositionally biased region" description="Polar residues" evidence="1">
    <location>
        <begin position="152"/>
        <end position="161"/>
    </location>
</feature>
<dbReference type="Proteomes" id="UP000002318">
    <property type="component" value="Chromosome"/>
</dbReference>
<keyword evidence="2" id="KW-0472">Membrane</keyword>
<evidence type="ECO:0000313" key="4">
    <source>
        <dbReference type="Proteomes" id="UP000002318"/>
    </source>
</evidence>
<dbReference type="AlphaFoldDB" id="E1R5U7"/>
<dbReference type="STRING" id="573413.Spirs_1585"/>
<evidence type="ECO:0000313" key="3">
    <source>
        <dbReference type="EMBL" id="ADK80712.1"/>
    </source>
</evidence>
<sequence length="204" mass="21717">MDGLKFAYIPGAAAFALSLLTGILFGVGFLALLLRAIGFGLLFAAAGFGVRSLFVRFLPELFEADQGDEEDGTIADAAPAADTESDRQERMVDIVVEDDDDSTSSIYRSEQEEEQDSFVDTNGGDEGDDDMGTLEAVSDDEDEGNLPDLDSFSDSFQSVAASQEEVENQGGTSPGSEVDFLGTSHDPATVAKAVRTFMKKDQEG</sequence>
<protein>
    <submittedName>
        <fullName evidence="3">Uncharacterized protein</fullName>
    </submittedName>
</protein>
<keyword evidence="4" id="KW-1185">Reference proteome</keyword>
<evidence type="ECO:0000256" key="1">
    <source>
        <dbReference type="SAM" id="MobiDB-lite"/>
    </source>
</evidence>
<reference evidence="3 4" key="1">
    <citation type="journal article" date="2010" name="Stand. Genomic Sci.">
        <title>Complete genome sequence of Spirochaeta smaragdinae type strain (SEBR 4228).</title>
        <authorList>
            <person name="Mavromatis K."/>
            <person name="Yasawong M."/>
            <person name="Chertkov O."/>
            <person name="Lapidus A."/>
            <person name="Lucas S."/>
            <person name="Nolan M."/>
            <person name="Del Rio T.G."/>
            <person name="Tice H."/>
            <person name="Cheng J.F."/>
            <person name="Pitluck S."/>
            <person name="Liolios K."/>
            <person name="Ivanova N."/>
            <person name="Tapia R."/>
            <person name="Han C."/>
            <person name="Bruce D."/>
            <person name="Goodwin L."/>
            <person name="Pati A."/>
            <person name="Chen A."/>
            <person name="Palaniappan K."/>
            <person name="Land M."/>
            <person name="Hauser L."/>
            <person name="Chang Y.J."/>
            <person name="Jeffries C.D."/>
            <person name="Detter J.C."/>
            <person name="Rohde M."/>
            <person name="Brambilla E."/>
            <person name="Spring S."/>
            <person name="Goker M."/>
            <person name="Sikorski J."/>
            <person name="Woyke T."/>
            <person name="Bristow J."/>
            <person name="Eisen J.A."/>
            <person name="Markowitz V."/>
            <person name="Hugenholtz P."/>
            <person name="Klenk H.P."/>
            <person name="Kyrpides N.C."/>
        </authorList>
    </citation>
    <scope>NUCLEOTIDE SEQUENCE [LARGE SCALE GENOMIC DNA]</scope>
    <source>
        <strain evidence="4">DSM 11293 / JCM 15392 / SEBR 4228</strain>
    </source>
</reference>
<dbReference type="eggNOG" id="ENOG502ZN1N">
    <property type="taxonomic scope" value="Bacteria"/>
</dbReference>
<evidence type="ECO:0000256" key="2">
    <source>
        <dbReference type="SAM" id="Phobius"/>
    </source>
</evidence>